<dbReference type="SUPFAM" id="SSF55174">
    <property type="entry name" value="Alpha-L RNA-binding motif"/>
    <property type="match status" value="1"/>
</dbReference>
<dbReference type="SMART" id="SM00363">
    <property type="entry name" value="S4"/>
    <property type="match status" value="1"/>
</dbReference>
<name>A0ABV7VGL2_9PROT</name>
<dbReference type="PROSITE" id="PS50889">
    <property type="entry name" value="S4"/>
    <property type="match status" value="1"/>
</dbReference>
<evidence type="ECO:0000259" key="2">
    <source>
        <dbReference type="SMART" id="SM00363"/>
    </source>
</evidence>
<dbReference type="InterPro" id="IPR036986">
    <property type="entry name" value="S4_RNA-bd_sf"/>
</dbReference>
<proteinExistence type="predicted"/>
<organism evidence="3 4">
    <name type="scientific">Ferrovibrio xuzhouensis</name>
    <dbReference type="NCBI Taxonomy" id="1576914"/>
    <lineage>
        <taxon>Bacteria</taxon>
        <taxon>Pseudomonadati</taxon>
        <taxon>Pseudomonadota</taxon>
        <taxon>Alphaproteobacteria</taxon>
        <taxon>Rhodospirillales</taxon>
        <taxon>Rhodospirillaceae</taxon>
        <taxon>Ferrovibrio</taxon>
    </lineage>
</organism>
<dbReference type="Proteomes" id="UP001595711">
    <property type="component" value="Unassembled WGS sequence"/>
</dbReference>
<comment type="caution">
    <text evidence="3">The sequence shown here is derived from an EMBL/GenBank/DDBJ whole genome shotgun (WGS) entry which is preliminary data.</text>
</comment>
<dbReference type="Pfam" id="PF01479">
    <property type="entry name" value="S4"/>
    <property type="match status" value="1"/>
</dbReference>
<dbReference type="EMBL" id="JBHRYJ010000002">
    <property type="protein sequence ID" value="MFC3675951.1"/>
    <property type="molecule type" value="Genomic_DNA"/>
</dbReference>
<dbReference type="Gene3D" id="3.10.290.10">
    <property type="entry name" value="RNA-binding S4 domain"/>
    <property type="match status" value="1"/>
</dbReference>
<reference evidence="4" key="1">
    <citation type="journal article" date="2019" name="Int. J. Syst. Evol. Microbiol.">
        <title>The Global Catalogue of Microorganisms (GCM) 10K type strain sequencing project: providing services to taxonomists for standard genome sequencing and annotation.</title>
        <authorList>
            <consortium name="The Broad Institute Genomics Platform"/>
            <consortium name="The Broad Institute Genome Sequencing Center for Infectious Disease"/>
            <person name="Wu L."/>
            <person name="Ma J."/>
        </authorList>
    </citation>
    <scope>NUCLEOTIDE SEQUENCE [LARGE SCALE GENOMIC DNA]</scope>
    <source>
        <strain evidence="4">KCTC 42182</strain>
    </source>
</reference>
<feature type="domain" description="RNA-binding S4" evidence="2">
    <location>
        <begin position="14"/>
        <end position="80"/>
    </location>
</feature>
<accession>A0ABV7VGL2</accession>
<sequence length="101" mass="10988">MTDSGPMAESAGSLRLDKWLWMVRICKSRALAQSLSGKRRIRINGRVVDKPHALVRPGDVLTLPLPAGVRVLRILSLPARRGPAPEARATYAEIPPGQPDS</sequence>
<dbReference type="InterPro" id="IPR002942">
    <property type="entry name" value="S4_RNA-bd"/>
</dbReference>
<evidence type="ECO:0000256" key="1">
    <source>
        <dbReference type="PROSITE-ProRule" id="PRU00182"/>
    </source>
</evidence>
<evidence type="ECO:0000313" key="3">
    <source>
        <dbReference type="EMBL" id="MFC3675951.1"/>
    </source>
</evidence>
<dbReference type="CDD" id="cd00165">
    <property type="entry name" value="S4"/>
    <property type="match status" value="1"/>
</dbReference>
<gene>
    <name evidence="3" type="ORF">ACFOOQ_10385</name>
</gene>
<protein>
    <submittedName>
        <fullName evidence="3">RNA-binding S4 domain-containing protein</fullName>
    </submittedName>
</protein>
<keyword evidence="4" id="KW-1185">Reference proteome</keyword>
<dbReference type="RefSeq" id="WP_379725647.1">
    <property type="nucleotide sequence ID" value="NZ_JBHRYJ010000002.1"/>
</dbReference>
<evidence type="ECO:0000313" key="4">
    <source>
        <dbReference type="Proteomes" id="UP001595711"/>
    </source>
</evidence>
<keyword evidence="1" id="KW-0694">RNA-binding</keyword>